<protein>
    <recommendedName>
        <fullName evidence="3">Prepilin type IV endopeptidase peptidase domain-containing protein</fullName>
    </recommendedName>
</protein>
<sequence length="249" mass="27575">MNWPALELAQLVTLVIGAIAIPPVVQRLPEPPPVELPPEGSAEETSLHRMLRDEGLSETYVELAVRLRRGWWAVWPLLALTTLAWHVIPERVGWVAMVVAPVCALLVVVDWRRRLLPRIVVRPLTAVIVLLALIDWLVRRNTDDLIRELCGGAIAWLIFGLLWFIRRAGMGLGDVRLALPLGILMAAVGWNAWLIGLYAGFVGFAVFGVGLMVIRRDRGILKKAYPFGPFMIAGAYAGMALAPHLRVIP</sequence>
<dbReference type="AlphaFoldDB" id="A0A3G9J009"/>
<reference evidence="4 5" key="1">
    <citation type="submission" date="2018-11" db="EMBL/GenBank/DDBJ databases">
        <title>Complete genome sequence of Nocardioides baekrokdamisoli strain KCTC 39748.</title>
        <authorList>
            <person name="Kang S.W."/>
            <person name="Lee K.C."/>
            <person name="Kim K.K."/>
            <person name="Kim J.S."/>
            <person name="Kim D.S."/>
            <person name="Ko S.H."/>
            <person name="Yang S.H."/>
            <person name="Shin Y.K."/>
            <person name="Lee J.S."/>
        </authorList>
    </citation>
    <scope>NUCLEOTIDE SEQUENCE [LARGE SCALE GENOMIC DNA]</scope>
    <source>
        <strain evidence="4 5">KCTC 39748</strain>
    </source>
</reference>
<feature type="transmembrane region" description="Helical" evidence="2">
    <location>
        <begin position="70"/>
        <end position="88"/>
    </location>
</feature>
<feature type="domain" description="Prepilin type IV endopeptidase peptidase" evidence="3">
    <location>
        <begin position="98"/>
        <end position="208"/>
    </location>
</feature>
<feature type="transmembrane region" description="Helical" evidence="2">
    <location>
        <begin position="226"/>
        <end position="245"/>
    </location>
</feature>
<dbReference type="GO" id="GO:0006465">
    <property type="term" value="P:signal peptide processing"/>
    <property type="evidence" value="ECO:0007669"/>
    <property type="project" value="TreeGrafter"/>
</dbReference>
<dbReference type="Pfam" id="PF01478">
    <property type="entry name" value="Peptidase_A24"/>
    <property type="match status" value="1"/>
</dbReference>
<dbReference type="EMBL" id="AP019307">
    <property type="protein sequence ID" value="BBH16309.1"/>
    <property type="molecule type" value="Genomic_DNA"/>
</dbReference>
<dbReference type="Proteomes" id="UP000271573">
    <property type="component" value="Chromosome"/>
</dbReference>
<dbReference type="RefSeq" id="WP_125566625.1">
    <property type="nucleotide sequence ID" value="NZ_AP019307.1"/>
</dbReference>
<dbReference type="OrthoDB" id="2087435at2"/>
<dbReference type="PANTHER" id="PTHR30487">
    <property type="entry name" value="TYPE 4 PREPILIN-LIKE PROTEINS LEADER PEPTIDE-PROCESSING ENZYME"/>
    <property type="match status" value="1"/>
</dbReference>
<evidence type="ECO:0000256" key="2">
    <source>
        <dbReference type="SAM" id="Phobius"/>
    </source>
</evidence>
<evidence type="ECO:0000313" key="4">
    <source>
        <dbReference type="EMBL" id="BBH16309.1"/>
    </source>
</evidence>
<dbReference type="InterPro" id="IPR050882">
    <property type="entry name" value="Prepilin_peptidase/N-MTase"/>
</dbReference>
<keyword evidence="2" id="KW-0472">Membrane</keyword>
<dbReference type="GO" id="GO:0004190">
    <property type="term" value="F:aspartic-type endopeptidase activity"/>
    <property type="evidence" value="ECO:0007669"/>
    <property type="project" value="InterPro"/>
</dbReference>
<feature type="transmembrane region" description="Helical" evidence="2">
    <location>
        <begin position="94"/>
        <end position="112"/>
    </location>
</feature>
<feature type="transmembrane region" description="Helical" evidence="2">
    <location>
        <begin position="119"/>
        <end position="139"/>
    </location>
</feature>
<keyword evidence="2" id="KW-0812">Transmembrane</keyword>
<dbReference type="InterPro" id="IPR000045">
    <property type="entry name" value="Prepilin_IV_endopep_pep"/>
</dbReference>
<evidence type="ECO:0000259" key="3">
    <source>
        <dbReference type="Pfam" id="PF01478"/>
    </source>
</evidence>
<dbReference type="Gene3D" id="1.20.120.1220">
    <property type="match status" value="1"/>
</dbReference>
<evidence type="ECO:0000313" key="5">
    <source>
        <dbReference type="Proteomes" id="UP000271573"/>
    </source>
</evidence>
<name>A0A3G9J009_9ACTN</name>
<accession>A0A3G9J009</accession>
<dbReference type="KEGG" id="nbe:Back2_05960"/>
<dbReference type="PANTHER" id="PTHR30487:SF0">
    <property type="entry name" value="PREPILIN LEADER PEPTIDASE_N-METHYLTRANSFERASE-RELATED"/>
    <property type="match status" value="1"/>
</dbReference>
<comment type="similarity">
    <text evidence="1">Belongs to the peptidase A24 family.</text>
</comment>
<keyword evidence="2" id="KW-1133">Transmembrane helix</keyword>
<feature type="transmembrane region" description="Helical" evidence="2">
    <location>
        <begin position="145"/>
        <end position="165"/>
    </location>
</feature>
<proteinExistence type="inferred from homology"/>
<evidence type="ECO:0000256" key="1">
    <source>
        <dbReference type="ARBA" id="ARBA00005801"/>
    </source>
</evidence>
<feature type="transmembrane region" description="Helical" evidence="2">
    <location>
        <begin position="196"/>
        <end position="214"/>
    </location>
</feature>
<dbReference type="GO" id="GO:0005886">
    <property type="term" value="C:plasma membrane"/>
    <property type="evidence" value="ECO:0007669"/>
    <property type="project" value="TreeGrafter"/>
</dbReference>
<keyword evidence="5" id="KW-1185">Reference proteome</keyword>
<organism evidence="4 5">
    <name type="scientific">Nocardioides baekrokdamisoli</name>
    <dbReference type="NCBI Taxonomy" id="1804624"/>
    <lineage>
        <taxon>Bacteria</taxon>
        <taxon>Bacillati</taxon>
        <taxon>Actinomycetota</taxon>
        <taxon>Actinomycetes</taxon>
        <taxon>Propionibacteriales</taxon>
        <taxon>Nocardioidaceae</taxon>
        <taxon>Nocardioides</taxon>
    </lineage>
</organism>
<gene>
    <name evidence="4" type="ORF">Back2_05960</name>
</gene>